<dbReference type="EMBL" id="JRAA01000003">
    <property type="protein sequence ID" value="KHF24535.1"/>
    <property type="molecule type" value="Genomic_DNA"/>
</dbReference>
<dbReference type="AlphaFoldDB" id="A0A0B0H600"/>
<evidence type="ECO:0000256" key="1">
    <source>
        <dbReference type="SAM" id="Phobius"/>
    </source>
</evidence>
<evidence type="ECO:0000313" key="2">
    <source>
        <dbReference type="EMBL" id="KHF24535.1"/>
    </source>
</evidence>
<dbReference type="SUPFAM" id="SSF103473">
    <property type="entry name" value="MFS general substrate transporter"/>
    <property type="match status" value="1"/>
</dbReference>
<feature type="transmembrane region" description="Helical" evidence="1">
    <location>
        <begin position="84"/>
        <end position="103"/>
    </location>
</feature>
<feature type="transmembrane region" description="Helical" evidence="1">
    <location>
        <begin position="146"/>
        <end position="172"/>
    </location>
</feature>
<dbReference type="Gene3D" id="1.20.1250.20">
    <property type="entry name" value="MFS general substrate transporter like domains"/>
    <property type="match status" value="1"/>
</dbReference>
<reference evidence="2 3" key="1">
    <citation type="journal article" date="2014" name="BMC Genomics">
        <title>The genome of the intracellular bacterium of the coastal bivalve, Solemya velum: a blueprint for thriving in and out of symbiosis.</title>
        <authorList>
            <person name="Dmytrenko O."/>
            <person name="Russell S.L."/>
            <person name="Loo W.T."/>
            <person name="Fontanez K.M."/>
            <person name="Liao L."/>
            <person name="Roeselers G."/>
            <person name="Sharma R."/>
            <person name="Stewart F.J."/>
            <person name="Newton I.L."/>
            <person name="Woyke T."/>
            <person name="Wu D."/>
            <person name="Lang J.M."/>
            <person name="Eisen J.A."/>
            <person name="Cavanaugh C.M."/>
        </authorList>
    </citation>
    <scope>NUCLEOTIDE SEQUENCE [LARGE SCALE GENOMIC DNA]</scope>
    <source>
        <strain evidence="2 3">WH</strain>
    </source>
</reference>
<proteinExistence type="predicted"/>
<keyword evidence="1" id="KW-0812">Transmembrane</keyword>
<evidence type="ECO:0008006" key="4">
    <source>
        <dbReference type="Google" id="ProtNLM"/>
    </source>
</evidence>
<feature type="transmembrane region" description="Helical" evidence="1">
    <location>
        <begin position="271"/>
        <end position="291"/>
    </location>
</feature>
<gene>
    <name evidence="2" type="ORF">JV46_25650</name>
</gene>
<dbReference type="Proteomes" id="UP000030856">
    <property type="component" value="Unassembled WGS sequence"/>
</dbReference>
<feature type="transmembrane region" description="Helical" evidence="1">
    <location>
        <begin position="303"/>
        <end position="325"/>
    </location>
</feature>
<evidence type="ECO:0000313" key="3">
    <source>
        <dbReference type="Proteomes" id="UP000030856"/>
    </source>
</evidence>
<dbReference type="CDD" id="cd06174">
    <property type="entry name" value="MFS"/>
    <property type="match status" value="1"/>
</dbReference>
<feature type="transmembrane region" description="Helical" evidence="1">
    <location>
        <begin position="21"/>
        <end position="41"/>
    </location>
</feature>
<feature type="transmembrane region" description="Helical" evidence="1">
    <location>
        <begin position="232"/>
        <end position="251"/>
    </location>
</feature>
<protein>
    <recommendedName>
        <fullName evidence="4">MFS transporter</fullName>
    </recommendedName>
</protein>
<dbReference type="PATRIC" id="fig|2340.3.peg.2594"/>
<dbReference type="RefSeq" id="WP_043118711.1">
    <property type="nucleotide sequence ID" value="NZ_JRAA01000003.1"/>
</dbReference>
<dbReference type="InterPro" id="IPR036259">
    <property type="entry name" value="MFS_trans_sf"/>
</dbReference>
<feature type="transmembrane region" description="Helical" evidence="1">
    <location>
        <begin position="392"/>
        <end position="410"/>
    </location>
</feature>
<feature type="transmembrane region" description="Helical" evidence="1">
    <location>
        <begin position="365"/>
        <end position="385"/>
    </location>
</feature>
<accession>A0A0B0H600</accession>
<sequence>MLKQFISKTLLIHQNEQRETFYFLSLFILIGLAMGFGKGITETLFLTRFGIEYLPTMFMLTALGLLITGLVYGSIVDIVTPHRLMKILVVSTAAVIVGSWVLIQSMTLSLIYPALYLLQETTYDLFAVHLMFYVSQNLHLSQSKRLSPIILSGISIGGMMSGVGLGIGTLVLSLDNMLWLWVTALLSGALLVRYYHQKHGPSPFFHATKKGHYVADSLKNIKQGVSFTKRSPLLLSLCLTLFFTVIAYYTLKYLINLTFVTKVPSENTLAKVIGSVIAFNSIAGLFIQIFVTNRFFEKFGIRIVNLIFPLSMIASNAFFLLGLHIPTAFFGSFVRDTLMGAFRNPSYNLFFEALPPAMQGRSRSMTLMFVLPISLLCVGLLLHFMQQSETHLPITMIGVIATIFLFWFSVRTNKVYYDTLITTMSEATYLGKSDVSRLAKPTSAALNELKEGLQSDERHIVLYYARRLMKFAPDEASPAILHALNRQPNRIKIELAELLVVDRPEELNDALWQCFDNSTDHEEICAILHLLMDVEDPMVWKKAASWITQHETACAEGIRLRILIHENPADSAVQKSLELLLSASDPESTKVVLNTLLRHREVTPPASTIKQLMSPLEENVLSTLVLIRNIPDISSDSAILSMLEKRMETATFKVKLAIVEFLASFKTADANHLLYSIFEAHHQQNVRQLALCELHKNDQVPEDLFENLINDRVPFSAQQIILDSSEPFFSKDEIKSLVENRVNKASKLHTLQQQIESHADESLQYRLLSTLLEEQFRQSLDTCLAGLSLIENQKK</sequence>
<keyword evidence="3" id="KW-1185">Reference proteome</keyword>
<comment type="caution">
    <text evidence="2">The sequence shown here is derived from an EMBL/GenBank/DDBJ whole genome shotgun (WGS) entry which is preliminary data.</text>
</comment>
<name>A0A0B0H600_SOVGS</name>
<keyword evidence="1" id="KW-1133">Transmembrane helix</keyword>
<dbReference type="OrthoDB" id="5619283at2"/>
<feature type="transmembrane region" description="Helical" evidence="1">
    <location>
        <begin position="53"/>
        <end position="72"/>
    </location>
</feature>
<dbReference type="STRING" id="2340.JV46_25650"/>
<keyword evidence="1" id="KW-0472">Membrane</keyword>
<feature type="transmembrane region" description="Helical" evidence="1">
    <location>
        <begin position="178"/>
        <end position="195"/>
    </location>
</feature>
<dbReference type="eggNOG" id="COG3202">
    <property type="taxonomic scope" value="Bacteria"/>
</dbReference>
<organism evidence="2 3">
    <name type="scientific">Solemya velum gill symbiont</name>
    <dbReference type="NCBI Taxonomy" id="2340"/>
    <lineage>
        <taxon>Bacteria</taxon>
        <taxon>Pseudomonadati</taxon>
        <taxon>Pseudomonadota</taxon>
        <taxon>Gammaproteobacteria</taxon>
        <taxon>sulfur-oxidizing symbionts</taxon>
    </lineage>
</organism>